<proteinExistence type="inferred from homology"/>
<dbReference type="EMBL" id="VXIV02002204">
    <property type="protein sequence ID" value="KAF6026802.1"/>
    <property type="molecule type" value="Genomic_DNA"/>
</dbReference>
<evidence type="ECO:0000256" key="3">
    <source>
        <dbReference type="ARBA" id="ARBA00022679"/>
    </source>
</evidence>
<dbReference type="GO" id="GO:0007219">
    <property type="term" value="P:Notch signaling pathway"/>
    <property type="evidence" value="ECO:0007669"/>
    <property type="project" value="InterPro"/>
</dbReference>
<evidence type="ECO:0000256" key="8">
    <source>
        <dbReference type="RuleBase" id="RU367105"/>
    </source>
</evidence>
<gene>
    <name evidence="10" type="ORF">EB796_014903</name>
</gene>
<dbReference type="PROSITE" id="PS50089">
    <property type="entry name" value="ZF_RING_2"/>
    <property type="match status" value="1"/>
</dbReference>
<dbReference type="GO" id="GO:0005737">
    <property type="term" value="C:cytoplasm"/>
    <property type="evidence" value="ECO:0007669"/>
    <property type="project" value="UniProtKB-SubCell"/>
</dbReference>
<dbReference type="CDD" id="cd09633">
    <property type="entry name" value="Deltex_C"/>
    <property type="match status" value="1"/>
</dbReference>
<dbReference type="GO" id="GO:0016567">
    <property type="term" value="P:protein ubiquitination"/>
    <property type="evidence" value="ECO:0007669"/>
    <property type="project" value="UniProtKB-UniRule"/>
</dbReference>
<organism evidence="10 11">
    <name type="scientific">Bugula neritina</name>
    <name type="common">Brown bryozoan</name>
    <name type="synonym">Sertularia neritina</name>
    <dbReference type="NCBI Taxonomy" id="10212"/>
    <lineage>
        <taxon>Eukaryota</taxon>
        <taxon>Metazoa</taxon>
        <taxon>Spiralia</taxon>
        <taxon>Lophotrochozoa</taxon>
        <taxon>Bryozoa</taxon>
        <taxon>Gymnolaemata</taxon>
        <taxon>Cheilostomatida</taxon>
        <taxon>Flustrina</taxon>
        <taxon>Buguloidea</taxon>
        <taxon>Bugulidae</taxon>
        <taxon>Bugula</taxon>
    </lineage>
</organism>
<dbReference type="AlphaFoldDB" id="A0A7J7JKC2"/>
<dbReference type="Pfam" id="PF18102">
    <property type="entry name" value="DTC"/>
    <property type="match status" value="1"/>
</dbReference>
<dbReference type="Gene3D" id="3.30.390.130">
    <property type="match status" value="1"/>
</dbReference>
<dbReference type="InterPro" id="IPR039396">
    <property type="entry name" value="Deltex_C"/>
</dbReference>
<reference evidence="10" key="1">
    <citation type="submission" date="2020-06" db="EMBL/GenBank/DDBJ databases">
        <title>Draft genome of Bugula neritina, a colonial animal packing powerful symbionts and potential medicines.</title>
        <authorList>
            <person name="Rayko M."/>
        </authorList>
    </citation>
    <scope>NUCLEOTIDE SEQUENCE [LARGE SCALE GENOMIC DNA]</scope>
    <source>
        <strain evidence="10">Kwan_BN1</strain>
    </source>
</reference>
<comment type="pathway">
    <text evidence="2 8">Protein modification; protein ubiquitination.</text>
</comment>
<dbReference type="Proteomes" id="UP000593567">
    <property type="component" value="Unassembled WGS sequence"/>
</dbReference>
<dbReference type="PROSITE" id="PS00518">
    <property type="entry name" value="ZF_RING_1"/>
    <property type="match status" value="1"/>
</dbReference>
<dbReference type="OrthoDB" id="527344at2759"/>
<evidence type="ECO:0000256" key="7">
    <source>
        <dbReference type="PROSITE-ProRule" id="PRU00175"/>
    </source>
</evidence>
<dbReference type="InterPro" id="IPR039399">
    <property type="entry name" value="Deltex_C_sf"/>
</dbReference>
<evidence type="ECO:0000259" key="9">
    <source>
        <dbReference type="PROSITE" id="PS50089"/>
    </source>
</evidence>
<dbReference type="SUPFAM" id="SSF57850">
    <property type="entry name" value="RING/U-box"/>
    <property type="match status" value="1"/>
</dbReference>
<dbReference type="InterPro" id="IPR017907">
    <property type="entry name" value="Znf_RING_CS"/>
</dbReference>
<dbReference type="GO" id="GO:0061630">
    <property type="term" value="F:ubiquitin protein ligase activity"/>
    <property type="evidence" value="ECO:0007669"/>
    <property type="project" value="UniProtKB-UniRule"/>
</dbReference>
<dbReference type="Pfam" id="PF13639">
    <property type="entry name" value="zf-RING_2"/>
    <property type="match status" value="1"/>
</dbReference>
<accession>A0A7J7JKC2</accession>
<evidence type="ECO:0000313" key="11">
    <source>
        <dbReference type="Proteomes" id="UP000593567"/>
    </source>
</evidence>
<name>A0A7J7JKC2_BUGNE</name>
<evidence type="ECO:0000256" key="5">
    <source>
        <dbReference type="ARBA" id="ARBA00022771"/>
    </source>
</evidence>
<dbReference type="GO" id="GO:0008270">
    <property type="term" value="F:zinc ion binding"/>
    <property type="evidence" value="ECO:0007669"/>
    <property type="project" value="UniProtKB-KW"/>
</dbReference>
<protein>
    <recommendedName>
        <fullName evidence="8">E3 ubiquitin-protein ligase</fullName>
        <ecNumber evidence="8">2.3.2.27</ecNumber>
    </recommendedName>
</protein>
<comment type="catalytic activity">
    <reaction evidence="1 8">
        <text>S-ubiquitinyl-[E2 ubiquitin-conjugating enzyme]-L-cysteine + [acceptor protein]-L-lysine = [E2 ubiquitin-conjugating enzyme]-L-cysteine + N(6)-ubiquitinyl-[acceptor protein]-L-lysine.</text>
        <dbReference type="EC" id="2.3.2.27"/>
    </reaction>
</comment>
<keyword evidence="3 8" id="KW-0808">Transferase</keyword>
<dbReference type="InterPro" id="IPR001841">
    <property type="entry name" value="Znf_RING"/>
</dbReference>
<dbReference type="EC" id="2.3.2.27" evidence="8"/>
<keyword evidence="11" id="KW-1185">Reference proteome</keyword>
<comment type="similarity">
    <text evidence="8">Belongs to the Deltex family.</text>
</comment>
<dbReference type="PANTHER" id="PTHR12622">
    <property type="entry name" value="DELTEX-RELATED"/>
    <property type="match status" value="1"/>
</dbReference>
<evidence type="ECO:0000256" key="4">
    <source>
        <dbReference type="ARBA" id="ARBA00022723"/>
    </source>
</evidence>
<feature type="domain" description="RING-type" evidence="9">
    <location>
        <begin position="90"/>
        <end position="130"/>
    </location>
</feature>
<keyword evidence="8" id="KW-0963">Cytoplasm</keyword>
<sequence length="245" mass="26471">MEFRKKRSKTHSLGLSGQVKRKRFSTITADTSEILSGKVGKATTGSTSADMLVIDETSTSNSSVDVCCASNDASGGAAEGTPTGLKDDECPICMDKLDRPQALPCSHKFCKDCLDQVKSTSKSNLCPVCRVPFAVAEGKQPTGGNMVHRPEHPNPGKEYSGTFRFAYLPNNTKGKLVLSLLYKAFRQRLVFTVGRSITTGNDNTVVWNDIHHKTSMTGGPTSYGYPDPGYLNRVIEDLKAKGITA</sequence>
<evidence type="ECO:0000256" key="6">
    <source>
        <dbReference type="ARBA" id="ARBA00022833"/>
    </source>
</evidence>
<evidence type="ECO:0000256" key="1">
    <source>
        <dbReference type="ARBA" id="ARBA00000900"/>
    </source>
</evidence>
<keyword evidence="6 8" id="KW-0862">Zinc</keyword>
<dbReference type="UniPathway" id="UPA00143"/>
<dbReference type="SMART" id="SM00184">
    <property type="entry name" value="RING"/>
    <property type="match status" value="1"/>
</dbReference>
<evidence type="ECO:0000256" key="2">
    <source>
        <dbReference type="ARBA" id="ARBA00004906"/>
    </source>
</evidence>
<keyword evidence="4 8" id="KW-0479">Metal-binding</keyword>
<comment type="caution">
    <text evidence="10">The sequence shown here is derived from an EMBL/GenBank/DDBJ whole genome shotgun (WGS) entry which is preliminary data.</text>
</comment>
<comment type="subcellular location">
    <subcellularLocation>
        <location evidence="8">Cytoplasm</location>
    </subcellularLocation>
</comment>
<keyword evidence="5 7" id="KW-0863">Zinc-finger</keyword>
<evidence type="ECO:0000313" key="10">
    <source>
        <dbReference type="EMBL" id="KAF6026802.1"/>
    </source>
</evidence>
<dbReference type="InterPro" id="IPR039398">
    <property type="entry name" value="Deltex_fam"/>
</dbReference>